<dbReference type="AlphaFoldDB" id="A0A7I7WN21"/>
<name>A0A7I7WN21_MYCGU</name>
<evidence type="ECO:0000256" key="3">
    <source>
        <dbReference type="ARBA" id="ARBA00022487"/>
    </source>
</evidence>
<dbReference type="PANTHER" id="PTHR33630:SF9">
    <property type="entry name" value="CUTINASE 4"/>
    <property type="match status" value="1"/>
</dbReference>
<dbReference type="InterPro" id="IPR029058">
    <property type="entry name" value="AB_hydrolase_fold"/>
</dbReference>
<keyword evidence="5 8" id="KW-0732">Signal</keyword>
<evidence type="ECO:0000256" key="9">
    <source>
        <dbReference type="SAM" id="MobiDB-lite"/>
    </source>
</evidence>
<reference evidence="10 11" key="1">
    <citation type="journal article" date="2019" name="Emerg. Microbes Infect.">
        <title>Comprehensive subspecies identification of 175 nontuberculous mycobacteria species based on 7547 genomic profiles.</title>
        <authorList>
            <person name="Matsumoto Y."/>
            <person name="Kinjo T."/>
            <person name="Motooka D."/>
            <person name="Nabeya D."/>
            <person name="Jung N."/>
            <person name="Uechi K."/>
            <person name="Horii T."/>
            <person name="Iida T."/>
            <person name="Fujita J."/>
            <person name="Nakamura S."/>
        </authorList>
    </citation>
    <scope>NUCLEOTIDE SEQUENCE [LARGE SCALE GENOMIC DNA]</scope>
    <source>
        <strain evidence="10 11">JCM 12688</strain>
    </source>
</reference>
<sequence>MAVVNLLRMSSRLAAATATVVCAASTLVLAPSAPAQPGHQPGVPGPGPAPGPIAANAPGPVASQSSACPDIEVIFARGTDDTPGLGTPGSAFVSALRPLVGGQTVSSYAVNYPASYDFLAAADGARDAESRIAMMSQQCPSTKLVLGGYSQGAAVMDMLAGVPPLGNKIGDIGSAAPLPASLQSNIAAVAVFGNPATKFSNPLTSSVFGGRAIDLCKDGDPICSGGRNPFAHNDYVSAGLVQQAANFVAGRV</sequence>
<feature type="compositionally biased region" description="Low complexity" evidence="9">
    <location>
        <begin position="52"/>
        <end position="62"/>
    </location>
</feature>
<gene>
    <name evidence="10" type="ORF">MGAD_27170</name>
</gene>
<dbReference type="Pfam" id="PF01083">
    <property type="entry name" value="Cutinase"/>
    <property type="match status" value="1"/>
</dbReference>
<evidence type="ECO:0000256" key="7">
    <source>
        <dbReference type="ARBA" id="ARBA00023157"/>
    </source>
</evidence>
<evidence type="ECO:0000256" key="5">
    <source>
        <dbReference type="ARBA" id="ARBA00022729"/>
    </source>
</evidence>
<dbReference type="EC" id="3.1.1.-" evidence="8"/>
<dbReference type="Gene3D" id="3.40.50.1820">
    <property type="entry name" value="alpha/beta hydrolase"/>
    <property type="match status" value="1"/>
</dbReference>
<dbReference type="EMBL" id="AP022608">
    <property type="protein sequence ID" value="BBZ18382.1"/>
    <property type="molecule type" value="Genomic_DNA"/>
</dbReference>
<feature type="region of interest" description="Disordered" evidence="9">
    <location>
        <begin position="34"/>
        <end position="65"/>
    </location>
</feature>
<evidence type="ECO:0000256" key="1">
    <source>
        <dbReference type="ARBA" id="ARBA00004613"/>
    </source>
</evidence>
<dbReference type="GO" id="GO:0052689">
    <property type="term" value="F:carboxylic ester hydrolase activity"/>
    <property type="evidence" value="ECO:0007669"/>
    <property type="project" value="UniProtKB-KW"/>
</dbReference>
<dbReference type="InterPro" id="IPR043580">
    <property type="entry name" value="CUTINASE_1"/>
</dbReference>
<dbReference type="RefSeq" id="WP_235690039.1">
    <property type="nucleotide sequence ID" value="NZ_AP022608.1"/>
</dbReference>
<dbReference type="SUPFAM" id="SSF53474">
    <property type="entry name" value="alpha/beta-Hydrolases"/>
    <property type="match status" value="1"/>
</dbReference>
<keyword evidence="6 8" id="KW-0378">Hydrolase</keyword>
<proteinExistence type="inferred from homology"/>
<accession>A0A7I7WN21</accession>
<dbReference type="InterPro" id="IPR000675">
    <property type="entry name" value="Cutinase/axe"/>
</dbReference>
<organism evidence="10 11">
    <name type="scientific">Mycolicibacterium gadium</name>
    <name type="common">Mycobacterium gadium</name>
    <dbReference type="NCBI Taxonomy" id="1794"/>
    <lineage>
        <taxon>Bacteria</taxon>
        <taxon>Bacillati</taxon>
        <taxon>Actinomycetota</taxon>
        <taxon>Actinomycetes</taxon>
        <taxon>Mycobacteriales</taxon>
        <taxon>Mycobacteriaceae</taxon>
        <taxon>Mycolicibacterium</taxon>
    </lineage>
</organism>
<keyword evidence="3 8" id="KW-0719">Serine esterase</keyword>
<evidence type="ECO:0000256" key="8">
    <source>
        <dbReference type="RuleBase" id="RU361263"/>
    </source>
</evidence>
<comment type="subcellular location">
    <subcellularLocation>
        <location evidence="1 8">Secreted</location>
    </subcellularLocation>
</comment>
<feature type="signal peptide" evidence="8">
    <location>
        <begin position="1"/>
        <end position="23"/>
    </location>
</feature>
<protein>
    <recommendedName>
        <fullName evidence="8">Cutinase</fullName>
        <ecNumber evidence="8">3.1.1.-</ecNumber>
    </recommendedName>
</protein>
<evidence type="ECO:0000256" key="6">
    <source>
        <dbReference type="ARBA" id="ARBA00022801"/>
    </source>
</evidence>
<dbReference type="GO" id="GO:0005576">
    <property type="term" value="C:extracellular region"/>
    <property type="evidence" value="ECO:0007669"/>
    <property type="project" value="UniProtKB-SubCell"/>
</dbReference>
<dbReference type="KEGG" id="mgad:MGAD_27170"/>
<evidence type="ECO:0000256" key="2">
    <source>
        <dbReference type="ARBA" id="ARBA00007534"/>
    </source>
</evidence>
<dbReference type="Proteomes" id="UP000466187">
    <property type="component" value="Chromosome"/>
</dbReference>
<comment type="function">
    <text evidence="8">Catalyzes the hydrolysis of complex carboxylic polyesters found in the cell wall of plants. Degrades cutin, a macromolecule that forms the structure of the plant cuticle.</text>
</comment>
<evidence type="ECO:0000313" key="11">
    <source>
        <dbReference type="Proteomes" id="UP000466187"/>
    </source>
</evidence>
<feature type="chain" id="PRO_5029948242" description="Cutinase" evidence="8">
    <location>
        <begin position="24"/>
        <end position="252"/>
    </location>
</feature>
<comment type="similarity">
    <text evidence="2 8">Belongs to the cutinase family.</text>
</comment>
<evidence type="ECO:0000313" key="10">
    <source>
        <dbReference type="EMBL" id="BBZ18382.1"/>
    </source>
</evidence>
<dbReference type="PANTHER" id="PTHR33630">
    <property type="entry name" value="CUTINASE RV1984C-RELATED-RELATED"/>
    <property type="match status" value="1"/>
</dbReference>
<keyword evidence="4 8" id="KW-0964">Secreted</keyword>
<evidence type="ECO:0000256" key="4">
    <source>
        <dbReference type="ARBA" id="ARBA00022525"/>
    </source>
</evidence>
<dbReference type="PROSITE" id="PS00155">
    <property type="entry name" value="CUTINASE_1"/>
    <property type="match status" value="1"/>
</dbReference>
<dbReference type="SMART" id="SM01110">
    <property type="entry name" value="Cutinase"/>
    <property type="match status" value="1"/>
</dbReference>
<keyword evidence="7" id="KW-1015">Disulfide bond</keyword>